<evidence type="ECO:0000313" key="2">
    <source>
        <dbReference type="EMBL" id="MBW0550238.1"/>
    </source>
</evidence>
<accession>A0A9Q3IU80</accession>
<dbReference type="Proteomes" id="UP000765509">
    <property type="component" value="Unassembled WGS sequence"/>
</dbReference>
<dbReference type="OrthoDB" id="2496311at2759"/>
<evidence type="ECO:0000313" key="3">
    <source>
        <dbReference type="Proteomes" id="UP000765509"/>
    </source>
</evidence>
<protein>
    <submittedName>
        <fullName evidence="2">Uncharacterized protein</fullName>
    </submittedName>
</protein>
<dbReference type="EMBL" id="AVOT02055758">
    <property type="protein sequence ID" value="MBW0550238.1"/>
    <property type="molecule type" value="Genomic_DNA"/>
</dbReference>
<gene>
    <name evidence="2" type="ORF">O181_089953</name>
</gene>
<organism evidence="2 3">
    <name type="scientific">Austropuccinia psidii MF-1</name>
    <dbReference type="NCBI Taxonomy" id="1389203"/>
    <lineage>
        <taxon>Eukaryota</taxon>
        <taxon>Fungi</taxon>
        <taxon>Dikarya</taxon>
        <taxon>Basidiomycota</taxon>
        <taxon>Pucciniomycotina</taxon>
        <taxon>Pucciniomycetes</taxon>
        <taxon>Pucciniales</taxon>
        <taxon>Sphaerophragmiaceae</taxon>
        <taxon>Austropuccinia</taxon>
    </lineage>
</organism>
<keyword evidence="3" id="KW-1185">Reference proteome</keyword>
<comment type="caution">
    <text evidence="2">The sequence shown here is derived from an EMBL/GenBank/DDBJ whole genome shotgun (WGS) entry which is preliminary data.</text>
</comment>
<proteinExistence type="predicted"/>
<dbReference type="AlphaFoldDB" id="A0A9Q3IU80"/>
<evidence type="ECO:0000256" key="1">
    <source>
        <dbReference type="SAM" id="MobiDB-lite"/>
    </source>
</evidence>
<feature type="region of interest" description="Disordered" evidence="1">
    <location>
        <begin position="1"/>
        <end position="22"/>
    </location>
</feature>
<name>A0A9Q3IU80_9BASI</name>
<reference evidence="2" key="1">
    <citation type="submission" date="2021-03" db="EMBL/GenBank/DDBJ databases">
        <title>Draft genome sequence of rust myrtle Austropuccinia psidii MF-1, a brazilian biotype.</title>
        <authorList>
            <person name="Quecine M.C."/>
            <person name="Pachon D.M.R."/>
            <person name="Bonatelli M.L."/>
            <person name="Correr F.H."/>
            <person name="Franceschini L.M."/>
            <person name="Leite T.F."/>
            <person name="Margarido G.R.A."/>
            <person name="Almeida C.A."/>
            <person name="Ferrarezi J.A."/>
            <person name="Labate C.A."/>
        </authorList>
    </citation>
    <scope>NUCLEOTIDE SEQUENCE</scope>
    <source>
        <strain evidence="2">MF-1</strain>
    </source>
</reference>
<sequence length="203" mass="22689">MASNPPRSPCQDLAPSRNSAQPPKTFRMVREFSWSNQDFSVKEDGGDITLEVMTQYGRKALGLFQTEILGPAVNQSMVVNISTRRIFSGFSQTYTTSTGFQFKIDPRGFLPDEWIIKKSGNLTSCYVWERFLNSLSGPIKEDGTGRTVAHFCSKVYGSKSLGFLRGTIPRLSKYEIHTNNEIPIELLVAVYSSAVIRRDSCGL</sequence>